<organism evidence="1">
    <name type="scientific">gut metagenome</name>
    <dbReference type="NCBI Taxonomy" id="749906"/>
    <lineage>
        <taxon>unclassified sequences</taxon>
        <taxon>metagenomes</taxon>
        <taxon>organismal metagenomes</taxon>
    </lineage>
</organism>
<name>J9G9W1_9ZZZZ</name>
<protein>
    <submittedName>
        <fullName evidence="1">Uncharacterized protein</fullName>
    </submittedName>
</protein>
<sequence length="66" mass="7754">MRIARYLLDLCRQLHLQLLMVTPSDNIHIVEDAISYVHYVERRGNASVLYDMPIVEYQTAYQTSEP</sequence>
<gene>
    <name evidence="1" type="ORF">EVA_13355</name>
</gene>
<accession>J9G9W1</accession>
<reference evidence="1" key="1">
    <citation type="journal article" date="2012" name="PLoS ONE">
        <title>Gene sets for utilization of primary and secondary nutrition supplies in the distal gut of endangered iberian lynx.</title>
        <authorList>
            <person name="Alcaide M."/>
            <person name="Messina E."/>
            <person name="Richter M."/>
            <person name="Bargiela R."/>
            <person name="Peplies J."/>
            <person name="Huws S.A."/>
            <person name="Newbold C.J."/>
            <person name="Golyshin P.N."/>
            <person name="Simon M.A."/>
            <person name="Lopez G."/>
            <person name="Yakimov M.M."/>
            <person name="Ferrer M."/>
        </authorList>
    </citation>
    <scope>NUCLEOTIDE SEQUENCE</scope>
</reference>
<dbReference type="AlphaFoldDB" id="J9G9W1"/>
<comment type="caution">
    <text evidence="1">The sequence shown here is derived from an EMBL/GenBank/DDBJ whole genome shotgun (WGS) entry which is preliminary data.</text>
</comment>
<evidence type="ECO:0000313" key="1">
    <source>
        <dbReference type="EMBL" id="EJW98537.1"/>
    </source>
</evidence>
<proteinExistence type="predicted"/>
<dbReference type="EMBL" id="AMCI01004215">
    <property type="protein sequence ID" value="EJW98537.1"/>
    <property type="molecule type" value="Genomic_DNA"/>
</dbReference>